<comment type="catalytic activity">
    <reaction evidence="3">
        <text>Endohydrolysis of (1-&gt;4)-alpha-D-glucosidic linkages in polysaccharides containing three or more (1-&gt;4)-alpha-linked D-glucose units.</text>
        <dbReference type="EC" id="3.2.1.1"/>
    </reaction>
</comment>
<dbReference type="PANTHER" id="PTHR10357">
    <property type="entry name" value="ALPHA-AMYLASE FAMILY MEMBER"/>
    <property type="match status" value="1"/>
</dbReference>
<dbReference type="GO" id="GO:0009313">
    <property type="term" value="P:oligosaccharide catabolic process"/>
    <property type="evidence" value="ECO:0007669"/>
    <property type="project" value="TreeGrafter"/>
</dbReference>
<comment type="caution">
    <text evidence="5">The sequence shown here is derived from an EMBL/GenBank/DDBJ whole genome shotgun (WGS) entry which is preliminary data.</text>
</comment>
<reference evidence="5" key="1">
    <citation type="submission" date="2023-05" db="EMBL/GenBank/DDBJ databases">
        <title>Mariniplasma microaerophilum sp. nov., a novel anaerobic mollicute isolated from terrestrial mud volcano, Taman Peninsula, Russia.</title>
        <authorList>
            <person name="Khomyakova M.A."/>
            <person name="Merkel A.Y."/>
            <person name="Slobodkin A.I."/>
        </authorList>
    </citation>
    <scope>NUCLEOTIDE SEQUENCE</scope>
    <source>
        <strain evidence="5">M4Ah</strain>
    </source>
</reference>
<evidence type="ECO:0000256" key="2">
    <source>
        <dbReference type="RuleBase" id="RU003615"/>
    </source>
</evidence>
<dbReference type="EMBL" id="JASCXW010000021">
    <property type="protein sequence ID" value="MDI6453222.1"/>
    <property type="molecule type" value="Genomic_DNA"/>
</dbReference>
<dbReference type="GO" id="GO:0004556">
    <property type="term" value="F:alpha-amylase activity"/>
    <property type="evidence" value="ECO:0007669"/>
    <property type="project" value="UniProtKB-UniRule"/>
</dbReference>
<gene>
    <name evidence="5" type="ORF">QJ521_06580</name>
</gene>
<keyword evidence="3" id="KW-0119">Carbohydrate metabolism</keyword>
<sequence>MKKILSVLLIIVILIGLFACKNENDVTDPIDSIPTVEPIDLSAVNPHNDVYYQIFVRSFADSNGDGIGDINGITENLDYLEELGITALWLLPINPSPSYHGYNVTDYYDIHPDYGTLEDFENLIEQSGQRGIKIVIDLVINHTSDQHPWFVSAATGSSSPYRDYYIWNNGYAFESFVGGMKDLNFHHEAVKDEMKSIMDFYLEMGVHGFRLDAAKHLIESINPTWDNTLLILEFNMHIKENYPDSFIVSEVFEYVYDFYADYFIGSDSVFNFYLAQQVWDKIGSLNNSRLLVSNLNRAYNTFREVDPDFVDSPFIGNHDLDRVASMQSFMGFDAQQRLSLAARFLLTVPGSPFIYYGDELGMKGYRYEGTNIPGYGVVYDEYRRQPFIWGEAEYQTSWLPSDGSNDATLSLEEQKEDESSLFNVYKEMIQIRRENPALMYGNTFMPYKGNQGNLQGFVRYYQYEDIEQAVLVIHNVGSNAMVIDVAYESILYGSLNLQAYGTLILEINPDEIEAYT</sequence>
<dbReference type="InterPro" id="IPR006047">
    <property type="entry name" value="GH13_cat_dom"/>
</dbReference>
<dbReference type="SMART" id="SM00642">
    <property type="entry name" value="Aamy"/>
    <property type="match status" value="1"/>
</dbReference>
<dbReference type="Gene3D" id="3.90.400.10">
    <property type="entry name" value="Oligo-1,6-glucosidase, Domain 2"/>
    <property type="match status" value="1"/>
</dbReference>
<proteinExistence type="inferred from homology"/>
<dbReference type="Proteomes" id="UP001431532">
    <property type="component" value="Unassembled WGS sequence"/>
</dbReference>
<dbReference type="PANTHER" id="PTHR10357:SF179">
    <property type="entry name" value="NEUTRAL AND BASIC AMINO ACID TRANSPORT PROTEIN RBAT"/>
    <property type="match status" value="1"/>
</dbReference>
<dbReference type="GO" id="GO:0043169">
    <property type="term" value="F:cation binding"/>
    <property type="evidence" value="ECO:0007669"/>
    <property type="project" value="InterPro"/>
</dbReference>
<dbReference type="AlphaFoldDB" id="A0AAW6U9X1"/>
<keyword evidence="3" id="KW-0326">Glycosidase</keyword>
<dbReference type="InterPro" id="IPR045857">
    <property type="entry name" value="O16G_dom_2"/>
</dbReference>
<dbReference type="CDD" id="cd11316">
    <property type="entry name" value="AmyAc_bac2_AmyA"/>
    <property type="match status" value="1"/>
</dbReference>
<dbReference type="PROSITE" id="PS51257">
    <property type="entry name" value="PROKAR_LIPOPROTEIN"/>
    <property type="match status" value="1"/>
</dbReference>
<evidence type="ECO:0000313" key="5">
    <source>
        <dbReference type="EMBL" id="MDI6453222.1"/>
    </source>
</evidence>
<protein>
    <recommendedName>
        <fullName evidence="3">Alpha-amylase</fullName>
        <ecNumber evidence="3">3.2.1.1</ecNumber>
    </recommendedName>
</protein>
<keyword evidence="3 5" id="KW-0378">Hydrolase</keyword>
<evidence type="ECO:0000259" key="4">
    <source>
        <dbReference type="SMART" id="SM00642"/>
    </source>
</evidence>
<name>A0AAW6U9X1_9MOLU</name>
<accession>A0AAW6U9X1</accession>
<keyword evidence="6" id="KW-1185">Reference proteome</keyword>
<comment type="similarity">
    <text evidence="1 2">Belongs to the glycosyl hydrolase 13 family.</text>
</comment>
<organism evidence="5 6">
    <name type="scientific">Peloplasma aerotolerans</name>
    <dbReference type="NCBI Taxonomy" id="3044389"/>
    <lineage>
        <taxon>Bacteria</taxon>
        <taxon>Bacillati</taxon>
        <taxon>Mycoplasmatota</taxon>
        <taxon>Mollicutes</taxon>
        <taxon>Acholeplasmatales</taxon>
        <taxon>Acholeplasmataceae</taxon>
        <taxon>Peloplasma</taxon>
    </lineage>
</organism>
<dbReference type="SUPFAM" id="SSF51445">
    <property type="entry name" value="(Trans)glycosidases"/>
    <property type="match status" value="1"/>
</dbReference>
<dbReference type="RefSeq" id="WP_282839652.1">
    <property type="nucleotide sequence ID" value="NZ_JASCXW010000021.1"/>
</dbReference>
<dbReference type="PRINTS" id="PR00110">
    <property type="entry name" value="ALPHAAMYLASE"/>
</dbReference>
<evidence type="ECO:0000313" key="6">
    <source>
        <dbReference type="Proteomes" id="UP001431532"/>
    </source>
</evidence>
<evidence type="ECO:0000256" key="3">
    <source>
        <dbReference type="RuleBase" id="RU361134"/>
    </source>
</evidence>
<dbReference type="EC" id="3.2.1.1" evidence="3"/>
<dbReference type="Pfam" id="PF00128">
    <property type="entry name" value="Alpha-amylase"/>
    <property type="match status" value="1"/>
</dbReference>
<dbReference type="InterPro" id="IPR017853">
    <property type="entry name" value="GH"/>
</dbReference>
<dbReference type="Gene3D" id="3.20.20.80">
    <property type="entry name" value="Glycosidases"/>
    <property type="match status" value="1"/>
</dbReference>
<dbReference type="InterPro" id="IPR006046">
    <property type="entry name" value="Alpha_amylase"/>
</dbReference>
<feature type="domain" description="Glycosyl hydrolase family 13 catalytic" evidence="4">
    <location>
        <begin position="53"/>
        <end position="432"/>
    </location>
</feature>
<evidence type="ECO:0000256" key="1">
    <source>
        <dbReference type="ARBA" id="ARBA00008061"/>
    </source>
</evidence>